<accession>A0A0N4TQQ9</accession>
<evidence type="ECO:0000256" key="6">
    <source>
        <dbReference type="ARBA" id="ARBA00023136"/>
    </source>
</evidence>
<dbReference type="InterPro" id="IPR029008">
    <property type="entry name" value="EMC6-like"/>
</dbReference>
<feature type="transmembrane region" description="Helical" evidence="7">
    <location>
        <begin position="98"/>
        <end position="116"/>
    </location>
</feature>
<reference evidence="8 9" key="2">
    <citation type="submission" date="2018-11" db="EMBL/GenBank/DDBJ databases">
        <authorList>
            <consortium name="Pathogen Informatics"/>
        </authorList>
    </citation>
    <scope>NUCLEOTIDE SEQUENCE [LARGE SCALE GENOMIC DNA]</scope>
</reference>
<dbReference type="GO" id="GO:0097250">
    <property type="term" value="P:mitochondrial respirasome assembly"/>
    <property type="evidence" value="ECO:0007669"/>
    <property type="project" value="InterPro"/>
</dbReference>
<protein>
    <submittedName>
        <fullName evidence="10">Rab5-interacting protein</fullName>
    </submittedName>
</protein>
<dbReference type="AlphaFoldDB" id="A0A0N4TQQ9"/>
<dbReference type="InterPro" id="IPR010742">
    <property type="entry name" value="RCAF1"/>
</dbReference>
<keyword evidence="3 7" id="KW-0812">Transmembrane</keyword>
<evidence type="ECO:0000313" key="9">
    <source>
        <dbReference type="Proteomes" id="UP000278627"/>
    </source>
</evidence>
<gene>
    <name evidence="8" type="ORF">BPAG_LOCUS10904</name>
</gene>
<evidence type="ECO:0000256" key="7">
    <source>
        <dbReference type="SAM" id="Phobius"/>
    </source>
</evidence>
<dbReference type="WBParaSite" id="BPAG_0001094201-mRNA-1">
    <property type="protein sequence ID" value="BPAG_0001094201-mRNA-1"/>
    <property type="gene ID" value="BPAG_0001094201"/>
</dbReference>
<dbReference type="PANTHER" id="PTHR12906:SF0">
    <property type="entry name" value="GEL COMPLEX SUBUNIT OPTI"/>
    <property type="match status" value="1"/>
</dbReference>
<evidence type="ECO:0000313" key="8">
    <source>
        <dbReference type="EMBL" id="VDN92090.1"/>
    </source>
</evidence>
<proteinExistence type="inferred from homology"/>
<evidence type="ECO:0000256" key="3">
    <source>
        <dbReference type="ARBA" id="ARBA00022692"/>
    </source>
</evidence>
<keyword evidence="9" id="KW-1185">Reference proteome</keyword>
<organism evidence="10">
    <name type="scientific">Brugia pahangi</name>
    <name type="common">Filarial nematode worm</name>
    <dbReference type="NCBI Taxonomy" id="6280"/>
    <lineage>
        <taxon>Eukaryota</taxon>
        <taxon>Metazoa</taxon>
        <taxon>Ecdysozoa</taxon>
        <taxon>Nematoda</taxon>
        <taxon>Chromadorea</taxon>
        <taxon>Rhabditida</taxon>
        <taxon>Spirurina</taxon>
        <taxon>Spiruromorpha</taxon>
        <taxon>Filarioidea</taxon>
        <taxon>Onchocercidae</taxon>
        <taxon>Brugia</taxon>
    </lineage>
</organism>
<evidence type="ECO:0000256" key="2">
    <source>
        <dbReference type="ARBA" id="ARBA00009436"/>
    </source>
</evidence>
<dbReference type="GO" id="GO:0005739">
    <property type="term" value="C:mitochondrion"/>
    <property type="evidence" value="ECO:0007669"/>
    <property type="project" value="GOC"/>
</dbReference>
<comment type="subcellular location">
    <subcellularLocation>
        <location evidence="1">Endoplasmic reticulum membrane</location>
        <topology evidence="1">Multi-pass membrane protein</topology>
    </subcellularLocation>
</comment>
<evidence type="ECO:0000256" key="5">
    <source>
        <dbReference type="ARBA" id="ARBA00022989"/>
    </source>
</evidence>
<dbReference type="GO" id="GO:0005789">
    <property type="term" value="C:endoplasmic reticulum membrane"/>
    <property type="evidence" value="ECO:0007669"/>
    <property type="project" value="UniProtKB-SubCell"/>
</dbReference>
<name>A0A0N4TQQ9_BRUPA</name>
<dbReference type="Pfam" id="PF07019">
    <property type="entry name" value="EMC6"/>
    <property type="match status" value="1"/>
</dbReference>
<sequence>MSSKKNSQLQTNSETLAKALVSGSEWPDKDELLDVLYWGRQLLALMIGIFWGFIPLHGFLAIVLYIVISTAVGQLYATTFQKVDEDSLGGFWELAKEGFGSAFATFMVSWIGVYSASHFN</sequence>
<evidence type="ECO:0000256" key="4">
    <source>
        <dbReference type="ARBA" id="ARBA00022824"/>
    </source>
</evidence>
<dbReference type="Proteomes" id="UP000278627">
    <property type="component" value="Unassembled WGS sequence"/>
</dbReference>
<evidence type="ECO:0000256" key="1">
    <source>
        <dbReference type="ARBA" id="ARBA00004477"/>
    </source>
</evidence>
<keyword evidence="5 7" id="KW-1133">Transmembrane helix</keyword>
<dbReference type="EMBL" id="UZAD01013205">
    <property type="protein sequence ID" value="VDN92090.1"/>
    <property type="molecule type" value="Genomic_DNA"/>
</dbReference>
<comment type="similarity">
    <text evidence="2">Belongs to the EMC6 family.</text>
</comment>
<reference evidence="10" key="1">
    <citation type="submission" date="2017-02" db="UniProtKB">
        <authorList>
            <consortium name="WormBaseParasite"/>
        </authorList>
    </citation>
    <scope>IDENTIFICATION</scope>
</reference>
<evidence type="ECO:0000313" key="10">
    <source>
        <dbReference type="WBParaSite" id="BPAG_0001094201-mRNA-1"/>
    </source>
</evidence>
<keyword evidence="6 7" id="KW-0472">Membrane</keyword>
<dbReference type="STRING" id="6280.A0A0N4TQQ9"/>
<keyword evidence="4" id="KW-0256">Endoplasmic reticulum</keyword>
<dbReference type="PANTHER" id="PTHR12906">
    <property type="entry name" value="PROTEIN C20ORF24 RAB5-INTERACTING PROTEIN"/>
    <property type="match status" value="1"/>
</dbReference>